<dbReference type="Pfam" id="PF03453">
    <property type="entry name" value="MoeA_N"/>
    <property type="match status" value="1"/>
</dbReference>
<dbReference type="Proteomes" id="UP000323522">
    <property type="component" value="Chromosome"/>
</dbReference>
<evidence type="ECO:0000259" key="14">
    <source>
        <dbReference type="SMART" id="SM00852"/>
    </source>
</evidence>
<dbReference type="InterPro" id="IPR008284">
    <property type="entry name" value="MoCF_biosynth_CS"/>
</dbReference>
<comment type="pathway">
    <text evidence="3 13">Cofactor biosynthesis; molybdopterin biosynthesis.</text>
</comment>
<dbReference type="PANTHER" id="PTHR10192">
    <property type="entry name" value="MOLYBDOPTERIN BIOSYNTHESIS PROTEIN"/>
    <property type="match status" value="1"/>
</dbReference>
<dbReference type="Pfam" id="PF03454">
    <property type="entry name" value="MoeA_C"/>
    <property type="match status" value="1"/>
</dbReference>
<dbReference type="Pfam" id="PF00994">
    <property type="entry name" value="MoCF_biosynth"/>
    <property type="match status" value="1"/>
</dbReference>
<evidence type="ECO:0000256" key="12">
    <source>
        <dbReference type="ARBA" id="ARBA00047317"/>
    </source>
</evidence>
<evidence type="ECO:0000256" key="6">
    <source>
        <dbReference type="ARBA" id="ARBA00021108"/>
    </source>
</evidence>
<dbReference type="InterPro" id="IPR036425">
    <property type="entry name" value="MoaB/Mog-like_dom_sf"/>
</dbReference>
<dbReference type="InterPro" id="IPR036688">
    <property type="entry name" value="MoeA_C_domain_IV_sf"/>
</dbReference>
<protein>
    <recommendedName>
        <fullName evidence="6 13">Molybdopterin molybdenumtransferase</fullName>
        <ecNumber evidence="5 13">2.10.1.1</ecNumber>
    </recommendedName>
</protein>
<dbReference type="EMBL" id="CP035708">
    <property type="protein sequence ID" value="QEN00290.1"/>
    <property type="molecule type" value="Genomic_DNA"/>
</dbReference>
<dbReference type="Gene3D" id="2.170.190.11">
    <property type="entry name" value="Molybdopterin biosynthesis moea protein, domain 3"/>
    <property type="match status" value="1"/>
</dbReference>
<dbReference type="SUPFAM" id="SSF53218">
    <property type="entry name" value="Molybdenum cofactor biosynthesis proteins"/>
    <property type="match status" value="1"/>
</dbReference>
<dbReference type="FunFam" id="2.40.340.10:FF:000003">
    <property type="entry name" value="Molybdopterin molybdenumtransferase"/>
    <property type="match status" value="1"/>
</dbReference>
<reference evidence="16 17" key="1">
    <citation type="submission" date="2019-02" db="EMBL/GenBank/DDBJ databases">
        <title>Complete Genome Sequence and Methylome Analysis of Sphaerotilus natans subsp. sulfidivorans D-507.</title>
        <authorList>
            <person name="Fomenkov A."/>
            <person name="Gridneva E."/>
            <person name="Smolyakov D."/>
            <person name="Dubinina G."/>
            <person name="Vincze T."/>
            <person name="Grabovich M."/>
            <person name="Roberts R.J."/>
        </authorList>
    </citation>
    <scope>NUCLEOTIDE SEQUENCE [LARGE SCALE GENOMIC DNA]</scope>
    <source>
        <strain evidence="16 17">D-507</strain>
    </source>
</reference>
<evidence type="ECO:0000313" key="15">
    <source>
        <dbReference type="EMBL" id="MET3603527.1"/>
    </source>
</evidence>
<dbReference type="GO" id="GO:0005829">
    <property type="term" value="C:cytosol"/>
    <property type="evidence" value="ECO:0007669"/>
    <property type="project" value="TreeGrafter"/>
</dbReference>
<dbReference type="UniPathway" id="UPA00344"/>
<dbReference type="PANTHER" id="PTHR10192:SF5">
    <property type="entry name" value="GEPHYRIN"/>
    <property type="match status" value="1"/>
</dbReference>
<evidence type="ECO:0000256" key="8">
    <source>
        <dbReference type="ARBA" id="ARBA00022679"/>
    </source>
</evidence>
<dbReference type="SUPFAM" id="SSF63882">
    <property type="entry name" value="MoeA N-terminal region -like"/>
    <property type="match status" value="1"/>
</dbReference>
<comment type="cofactor">
    <cofactor evidence="1 13">
        <name>Mg(2+)</name>
        <dbReference type="ChEBI" id="CHEBI:18420"/>
    </cofactor>
</comment>
<keyword evidence="10 13" id="KW-0460">Magnesium</keyword>
<dbReference type="InterPro" id="IPR036135">
    <property type="entry name" value="MoeA_linker/N_sf"/>
</dbReference>
<evidence type="ECO:0000256" key="1">
    <source>
        <dbReference type="ARBA" id="ARBA00001946"/>
    </source>
</evidence>
<dbReference type="Proteomes" id="UP001549111">
    <property type="component" value="Unassembled WGS sequence"/>
</dbReference>
<evidence type="ECO:0000256" key="5">
    <source>
        <dbReference type="ARBA" id="ARBA00013269"/>
    </source>
</evidence>
<proteinExistence type="inferred from homology"/>
<comment type="similarity">
    <text evidence="4 13">Belongs to the MoeA family.</text>
</comment>
<evidence type="ECO:0000313" key="17">
    <source>
        <dbReference type="Proteomes" id="UP000323522"/>
    </source>
</evidence>
<dbReference type="RefSeq" id="WP_149503031.1">
    <property type="nucleotide sequence ID" value="NZ_CP035708.1"/>
</dbReference>
<evidence type="ECO:0000256" key="2">
    <source>
        <dbReference type="ARBA" id="ARBA00002901"/>
    </source>
</evidence>
<comment type="catalytic activity">
    <reaction evidence="12">
        <text>adenylyl-molybdopterin + molybdate = Mo-molybdopterin + AMP + H(+)</text>
        <dbReference type="Rhea" id="RHEA:35047"/>
        <dbReference type="ChEBI" id="CHEBI:15378"/>
        <dbReference type="ChEBI" id="CHEBI:36264"/>
        <dbReference type="ChEBI" id="CHEBI:62727"/>
        <dbReference type="ChEBI" id="CHEBI:71302"/>
        <dbReference type="ChEBI" id="CHEBI:456215"/>
        <dbReference type="EC" id="2.10.1.1"/>
    </reaction>
</comment>
<evidence type="ECO:0000313" key="18">
    <source>
        <dbReference type="Proteomes" id="UP001549111"/>
    </source>
</evidence>
<dbReference type="Gene3D" id="2.40.340.10">
    <property type="entry name" value="MoeA, C-terminal, domain IV"/>
    <property type="match status" value="1"/>
</dbReference>
<dbReference type="SMART" id="SM00852">
    <property type="entry name" value="MoCF_biosynth"/>
    <property type="match status" value="1"/>
</dbReference>
<dbReference type="NCBIfam" id="TIGR00177">
    <property type="entry name" value="molyb_syn"/>
    <property type="match status" value="1"/>
</dbReference>
<keyword evidence="18" id="KW-1185">Reference proteome</keyword>
<dbReference type="Gene3D" id="3.90.105.10">
    <property type="entry name" value="Molybdopterin biosynthesis moea protein, domain 2"/>
    <property type="match status" value="1"/>
</dbReference>
<feature type="domain" description="MoaB/Mog" evidence="14">
    <location>
        <begin position="192"/>
        <end position="335"/>
    </location>
</feature>
<comment type="function">
    <text evidence="2 13">Catalyzes the insertion of molybdate into adenylated molybdopterin with the concomitant release of AMP.</text>
</comment>
<dbReference type="GO" id="GO:0061599">
    <property type="term" value="F:molybdopterin molybdotransferase activity"/>
    <property type="evidence" value="ECO:0007669"/>
    <property type="project" value="UniProtKB-UniRule"/>
</dbReference>
<dbReference type="KEGG" id="snn:EWH46_05500"/>
<accession>A0A5C1Q015</accession>
<evidence type="ECO:0000256" key="7">
    <source>
        <dbReference type="ARBA" id="ARBA00022505"/>
    </source>
</evidence>
<evidence type="ECO:0000256" key="13">
    <source>
        <dbReference type="RuleBase" id="RU365090"/>
    </source>
</evidence>
<dbReference type="CDD" id="cd00887">
    <property type="entry name" value="MoeA"/>
    <property type="match status" value="1"/>
</dbReference>
<organism evidence="16 17">
    <name type="scientific">Sphaerotilus sulfidivorans</name>
    <dbReference type="NCBI Taxonomy" id="639200"/>
    <lineage>
        <taxon>Bacteria</taxon>
        <taxon>Pseudomonadati</taxon>
        <taxon>Pseudomonadota</taxon>
        <taxon>Betaproteobacteria</taxon>
        <taxon>Burkholderiales</taxon>
        <taxon>Sphaerotilaceae</taxon>
        <taxon>Sphaerotilus</taxon>
    </lineage>
</organism>
<reference evidence="15 18" key="2">
    <citation type="submission" date="2024-06" db="EMBL/GenBank/DDBJ databases">
        <title>Genomic Encyclopedia of Type Strains, Phase IV (KMG-IV): sequencing the most valuable type-strain genomes for metagenomic binning, comparative biology and taxonomic classification.</title>
        <authorList>
            <person name="Goeker M."/>
        </authorList>
    </citation>
    <scope>NUCLEOTIDE SEQUENCE [LARGE SCALE GENOMIC DNA]</scope>
    <source>
        <strain evidence="15 18">D-501</strain>
    </source>
</reference>
<name>A0A5C1Q015_9BURK</name>
<dbReference type="EC" id="2.10.1.1" evidence="5 13"/>
<keyword evidence="11 13" id="KW-0501">Molybdenum cofactor biosynthesis</keyword>
<dbReference type="NCBIfam" id="NF045515">
    <property type="entry name" value="Glp_gephyrin"/>
    <property type="match status" value="1"/>
</dbReference>
<dbReference type="FunFam" id="3.40.980.10:FF:000004">
    <property type="entry name" value="Molybdopterin molybdenumtransferase"/>
    <property type="match status" value="1"/>
</dbReference>
<keyword evidence="8 13" id="KW-0808">Transferase</keyword>
<keyword evidence="9 13" id="KW-0479">Metal-binding</keyword>
<gene>
    <name evidence="15" type="ORF">ABIC99_001318</name>
    <name evidence="16" type="ORF">EWH46_05500</name>
</gene>
<dbReference type="OrthoDB" id="9804758at2"/>
<evidence type="ECO:0000313" key="16">
    <source>
        <dbReference type="EMBL" id="QEN00290.1"/>
    </source>
</evidence>
<sequence length="424" mass="44537">MPELGPSPLMTGGDSLDVAAARAAIAAAIRPIDGRETLPLRQALGRVLAEDVISPIDVPAHDNSAMDGYAFAGSALADGAETVLRVAATVHAGDVPTMTTAPGDCVRIMTGAVMPPGLDTVVPQELCRLEGGRIRIAPGTLRAGDNRRLRGEDLSRGRPAVAAGRRLRPADLGLIASLGIAEVAVVRRLRVALFSTGNELRTLGQTLDAGCIYDSNRYSLMGALERLDVEVIDLGLVRDDPEALAATLDEAIARADVVLTSGGVSVGDADFTKDLLARRGEIAFWKVAMRPGRPFAFGPLRRAEQADAAWLFALPGNPVAALVTFYAFVRDALLTLGGATPQPLPVLRARCTTPVRKRPGRTEFQRGIVSPGADGRWEVRLTGTQGAGVLRSMSEANALVVLGHAQGSVAAGDEVEVWLFDGLV</sequence>
<dbReference type="InterPro" id="IPR001453">
    <property type="entry name" value="MoaB/Mog_dom"/>
</dbReference>
<dbReference type="PROSITE" id="PS01079">
    <property type="entry name" value="MOCF_BIOSYNTHESIS_2"/>
    <property type="match status" value="1"/>
</dbReference>
<dbReference type="Gene3D" id="3.40.980.10">
    <property type="entry name" value="MoaB/Mog-like domain"/>
    <property type="match status" value="1"/>
</dbReference>
<dbReference type="SUPFAM" id="SSF63867">
    <property type="entry name" value="MoeA C-terminal domain-like"/>
    <property type="match status" value="1"/>
</dbReference>
<evidence type="ECO:0000256" key="9">
    <source>
        <dbReference type="ARBA" id="ARBA00022723"/>
    </source>
</evidence>
<evidence type="ECO:0000256" key="11">
    <source>
        <dbReference type="ARBA" id="ARBA00023150"/>
    </source>
</evidence>
<dbReference type="GO" id="GO:0006777">
    <property type="term" value="P:Mo-molybdopterin cofactor biosynthetic process"/>
    <property type="evidence" value="ECO:0007669"/>
    <property type="project" value="UniProtKB-UniRule"/>
</dbReference>
<keyword evidence="7 13" id="KW-0500">Molybdenum</keyword>
<dbReference type="GO" id="GO:0046872">
    <property type="term" value="F:metal ion binding"/>
    <property type="evidence" value="ECO:0007669"/>
    <property type="project" value="UniProtKB-UniRule"/>
</dbReference>
<evidence type="ECO:0000256" key="10">
    <source>
        <dbReference type="ARBA" id="ARBA00022842"/>
    </source>
</evidence>
<evidence type="ECO:0000256" key="4">
    <source>
        <dbReference type="ARBA" id="ARBA00010763"/>
    </source>
</evidence>
<dbReference type="InterPro" id="IPR038987">
    <property type="entry name" value="MoeA-like"/>
</dbReference>
<dbReference type="AlphaFoldDB" id="A0A5C1Q015"/>
<dbReference type="InterPro" id="IPR005110">
    <property type="entry name" value="MoeA_linker/N"/>
</dbReference>
<dbReference type="EMBL" id="JBEPLS010000004">
    <property type="protein sequence ID" value="MET3603527.1"/>
    <property type="molecule type" value="Genomic_DNA"/>
</dbReference>
<dbReference type="InterPro" id="IPR005111">
    <property type="entry name" value="MoeA_C_domain_IV"/>
</dbReference>
<evidence type="ECO:0000256" key="3">
    <source>
        <dbReference type="ARBA" id="ARBA00005046"/>
    </source>
</evidence>